<dbReference type="PROSITE" id="PS51257">
    <property type="entry name" value="PROKAR_LIPOPROTEIN"/>
    <property type="match status" value="1"/>
</dbReference>
<evidence type="ECO:0000256" key="2">
    <source>
        <dbReference type="SAM" id="SignalP"/>
    </source>
</evidence>
<feature type="region of interest" description="Disordered" evidence="1">
    <location>
        <begin position="235"/>
        <end position="293"/>
    </location>
</feature>
<dbReference type="Proteomes" id="UP000748991">
    <property type="component" value="Unassembled WGS sequence"/>
</dbReference>
<dbReference type="AlphaFoldDB" id="A0A943SRP0"/>
<evidence type="ECO:0000313" key="3">
    <source>
        <dbReference type="EMBL" id="MBS6535627.1"/>
    </source>
</evidence>
<gene>
    <name evidence="3" type="ORF">KH327_07330</name>
</gene>
<evidence type="ECO:0000256" key="1">
    <source>
        <dbReference type="SAM" id="MobiDB-lite"/>
    </source>
</evidence>
<evidence type="ECO:0008006" key="5">
    <source>
        <dbReference type="Google" id="ProtNLM"/>
    </source>
</evidence>
<name>A0A943SRP0_9FIRM</name>
<dbReference type="EMBL" id="JAGZZP010000016">
    <property type="protein sequence ID" value="MBS6535627.1"/>
    <property type="molecule type" value="Genomic_DNA"/>
</dbReference>
<protein>
    <recommendedName>
        <fullName evidence="5">Lipoprotein</fullName>
    </recommendedName>
</protein>
<feature type="signal peptide" evidence="2">
    <location>
        <begin position="1"/>
        <end position="19"/>
    </location>
</feature>
<accession>A0A943SRP0</accession>
<sequence>MKKKILILVSLFFCLTLTACGNKQGTSYTKEQQTVIAFLDNVKKGKYENASNYVENPSDFMKLVNLRLFENTNVELNYLDKRPLVEYQIEQEEVESEDKKGKVLFLTMVINNYSDAGKNFLYALNQDVDTTNVSKEIEKGFKEGKLLKVTKIPVELVKREDGNYLIKLDEVKLAGIETTMSNYIFFNNAMFNRILSGYAGAIDEVLNEEIPDLEDNKQNEEGSYDVDYFDKLIEEKDKNEENTIKDSSETNKEKTESTDSNNKNKGQTKDEQKPVEKNTSSDSVEEEKFEVEN</sequence>
<proteinExistence type="predicted"/>
<dbReference type="RefSeq" id="WP_278638289.1">
    <property type="nucleotide sequence ID" value="NZ_JAGZZP010000016.1"/>
</dbReference>
<organism evidence="3 4">
    <name type="scientific">Peptoniphilus harei</name>
    <dbReference type="NCBI Taxonomy" id="54005"/>
    <lineage>
        <taxon>Bacteria</taxon>
        <taxon>Bacillati</taxon>
        <taxon>Bacillota</taxon>
        <taxon>Tissierellia</taxon>
        <taxon>Tissierellales</taxon>
        <taxon>Peptoniphilaceae</taxon>
        <taxon>Peptoniphilus</taxon>
    </lineage>
</organism>
<feature type="chain" id="PRO_5039410495" description="Lipoprotein" evidence="2">
    <location>
        <begin position="20"/>
        <end position="293"/>
    </location>
</feature>
<comment type="caution">
    <text evidence="3">The sequence shown here is derived from an EMBL/GenBank/DDBJ whole genome shotgun (WGS) entry which is preliminary data.</text>
</comment>
<keyword evidence="2" id="KW-0732">Signal</keyword>
<feature type="compositionally biased region" description="Acidic residues" evidence="1">
    <location>
        <begin position="283"/>
        <end position="293"/>
    </location>
</feature>
<feature type="compositionally biased region" description="Basic and acidic residues" evidence="1">
    <location>
        <begin position="235"/>
        <end position="257"/>
    </location>
</feature>
<reference evidence="3" key="1">
    <citation type="submission" date="2021-02" db="EMBL/GenBank/DDBJ databases">
        <title>Infant gut strain persistence is associated with maternal origin, phylogeny, and functional potential including surface adhesion and iron acquisition.</title>
        <authorList>
            <person name="Lou Y.C."/>
        </authorList>
    </citation>
    <scope>NUCLEOTIDE SEQUENCE</scope>
    <source>
        <strain evidence="3">L3_060_052G1_dasL3_060_052G1_concoct_1</strain>
    </source>
</reference>
<feature type="compositionally biased region" description="Basic and acidic residues" evidence="1">
    <location>
        <begin position="267"/>
        <end position="276"/>
    </location>
</feature>
<evidence type="ECO:0000313" key="4">
    <source>
        <dbReference type="Proteomes" id="UP000748991"/>
    </source>
</evidence>